<comment type="subcellular location">
    <subcellularLocation>
        <location evidence="1">Secreted</location>
    </subcellularLocation>
</comment>
<organism evidence="11 12">
    <name type="scientific">Denticeps clupeoides</name>
    <name type="common">denticle herring</name>
    <dbReference type="NCBI Taxonomy" id="299321"/>
    <lineage>
        <taxon>Eukaryota</taxon>
        <taxon>Metazoa</taxon>
        <taxon>Chordata</taxon>
        <taxon>Craniata</taxon>
        <taxon>Vertebrata</taxon>
        <taxon>Euteleostomi</taxon>
        <taxon>Actinopterygii</taxon>
        <taxon>Neopterygii</taxon>
        <taxon>Teleostei</taxon>
        <taxon>Clupei</taxon>
        <taxon>Clupeiformes</taxon>
        <taxon>Denticipitoidei</taxon>
        <taxon>Denticipitidae</taxon>
        <taxon>Denticeps</taxon>
    </lineage>
</organism>
<evidence type="ECO:0000256" key="5">
    <source>
        <dbReference type="ARBA" id="ARBA00022702"/>
    </source>
</evidence>
<evidence type="ECO:0000256" key="9">
    <source>
        <dbReference type="SAM" id="MobiDB-lite"/>
    </source>
</evidence>
<feature type="chain" id="PRO_5044263124" description="Pro-thyrotropin-releasing hormone" evidence="10">
    <location>
        <begin position="23"/>
        <end position="178"/>
    </location>
</feature>
<feature type="compositionally biased region" description="Acidic residues" evidence="9">
    <location>
        <begin position="71"/>
        <end position="80"/>
    </location>
</feature>
<evidence type="ECO:0000256" key="8">
    <source>
        <dbReference type="ARBA" id="ARBA00022815"/>
    </source>
</evidence>
<evidence type="ECO:0000313" key="12">
    <source>
        <dbReference type="Proteomes" id="UP000694580"/>
    </source>
</evidence>
<dbReference type="PANTHER" id="PTHR17530">
    <property type="entry name" value="PRO-THYROTROPIN-RELEASING HORMONE"/>
    <property type="match status" value="1"/>
</dbReference>
<dbReference type="PANTHER" id="PTHR17530:SF2">
    <property type="entry name" value="PRO-THYROTROPIN-RELEASING HORMONE"/>
    <property type="match status" value="1"/>
</dbReference>
<dbReference type="GO" id="GO:0005576">
    <property type="term" value="C:extracellular region"/>
    <property type="evidence" value="ECO:0007669"/>
    <property type="project" value="UniProtKB-SubCell"/>
</dbReference>
<feature type="compositionally biased region" description="Basic and acidic residues" evidence="9">
    <location>
        <begin position="47"/>
        <end position="70"/>
    </location>
</feature>
<evidence type="ECO:0000256" key="10">
    <source>
        <dbReference type="SAM" id="SignalP"/>
    </source>
</evidence>
<evidence type="ECO:0000256" key="7">
    <source>
        <dbReference type="ARBA" id="ARBA00022737"/>
    </source>
</evidence>
<keyword evidence="5" id="KW-0372">Hormone</keyword>
<evidence type="ECO:0000256" key="6">
    <source>
        <dbReference type="ARBA" id="ARBA00022729"/>
    </source>
</evidence>
<dbReference type="GeneTree" id="ENSGT00980000202870"/>
<evidence type="ECO:0000256" key="4">
    <source>
        <dbReference type="ARBA" id="ARBA00022685"/>
    </source>
</evidence>
<dbReference type="Pfam" id="PF05438">
    <property type="entry name" value="TRH"/>
    <property type="match status" value="1"/>
</dbReference>
<dbReference type="InterPro" id="IPR008857">
    <property type="entry name" value="TRH"/>
</dbReference>
<comment type="similarity">
    <text evidence="2">Belongs to the TRH family.</text>
</comment>
<dbReference type="Proteomes" id="UP000694580">
    <property type="component" value="Chromosome 7"/>
</dbReference>
<reference evidence="11" key="2">
    <citation type="submission" date="2025-08" db="UniProtKB">
        <authorList>
            <consortium name="Ensembl"/>
        </authorList>
    </citation>
    <scope>IDENTIFICATION</scope>
</reference>
<feature type="compositionally biased region" description="Basic residues" evidence="9">
    <location>
        <begin position="101"/>
        <end position="111"/>
    </location>
</feature>
<feature type="region of interest" description="Disordered" evidence="9">
    <location>
        <begin position="47"/>
        <end position="152"/>
    </location>
</feature>
<proteinExistence type="inferred from homology"/>
<feature type="compositionally biased region" description="Basic and acidic residues" evidence="9">
    <location>
        <begin position="81"/>
        <end position="93"/>
    </location>
</feature>
<dbReference type="Ensembl" id="ENSDCDT00010050312.1">
    <property type="protein sequence ID" value="ENSDCDP00010040441.1"/>
    <property type="gene ID" value="ENSDCDG00010025822.1"/>
</dbReference>
<sequence length="178" mass="19976">MKSACLLFLAALAVCGFTGNHGQEEPGVLGRAESLLLRSVLRRLEENQEDRAYGFQPERLERRQHPGKRDDEEEDYDEPADVQRRQHPGRRDDDDVVILQRRQHPGKRQHPGRRDAEESPGDAAEPDRGQSPEGHLWDLPAPCDTRGPAGCGATSLLLRLLDDASGPRVEEKRQHPGK</sequence>
<evidence type="ECO:0000256" key="3">
    <source>
        <dbReference type="ARBA" id="ARBA00022525"/>
    </source>
</evidence>
<keyword evidence="7" id="KW-0677">Repeat</keyword>
<reference evidence="11 12" key="1">
    <citation type="submission" date="2020-06" db="EMBL/GenBank/DDBJ databases">
        <authorList>
            <consortium name="Wellcome Sanger Institute Data Sharing"/>
        </authorList>
    </citation>
    <scope>NUCLEOTIDE SEQUENCE [LARGE SCALE GENOMIC DNA]</scope>
</reference>
<evidence type="ECO:0000256" key="1">
    <source>
        <dbReference type="ARBA" id="ARBA00004613"/>
    </source>
</evidence>
<feature type="signal peptide" evidence="10">
    <location>
        <begin position="1"/>
        <end position="22"/>
    </location>
</feature>
<keyword evidence="12" id="KW-1185">Reference proteome</keyword>
<name>A0AAY4D850_9TELE</name>
<evidence type="ECO:0000313" key="11">
    <source>
        <dbReference type="Ensembl" id="ENSDCDP00010040441.1"/>
    </source>
</evidence>
<protein>
    <recommendedName>
        <fullName evidence="13">Pro-thyrotropin-releasing hormone</fullName>
    </recommendedName>
</protein>
<dbReference type="GO" id="GO:0008437">
    <property type="term" value="F:thyrotropin-releasing hormone activity"/>
    <property type="evidence" value="ECO:0007669"/>
    <property type="project" value="InterPro"/>
</dbReference>
<gene>
    <name evidence="11" type="primary">TRH</name>
</gene>
<keyword evidence="6 10" id="KW-0732">Signal</keyword>
<keyword evidence="4" id="KW-0165">Cleavage on pair of basic residues</keyword>
<evidence type="ECO:0000256" key="2">
    <source>
        <dbReference type="ARBA" id="ARBA00010437"/>
    </source>
</evidence>
<dbReference type="AlphaFoldDB" id="A0AAY4D850"/>
<accession>A0AAY4D850</accession>
<keyword evidence="3" id="KW-0964">Secreted</keyword>
<evidence type="ECO:0008006" key="13">
    <source>
        <dbReference type="Google" id="ProtNLM"/>
    </source>
</evidence>
<keyword evidence="8" id="KW-0027">Amidation</keyword>
<dbReference type="GO" id="GO:0009755">
    <property type="term" value="P:hormone-mediated signaling pathway"/>
    <property type="evidence" value="ECO:0007669"/>
    <property type="project" value="InterPro"/>
</dbReference>
<reference evidence="11" key="3">
    <citation type="submission" date="2025-09" db="UniProtKB">
        <authorList>
            <consortium name="Ensembl"/>
        </authorList>
    </citation>
    <scope>IDENTIFICATION</scope>
</reference>